<dbReference type="AlphaFoldDB" id="A0A937A8Q2"/>
<evidence type="ECO:0000256" key="6">
    <source>
        <dbReference type="ARBA" id="ARBA00047422"/>
    </source>
</evidence>
<comment type="similarity">
    <text evidence="7 8">Belongs to the class I-like SAM-binding methyltransferase superfamily. C5-methyltransferase family.</text>
</comment>
<gene>
    <name evidence="9" type="ORF">JKP34_11335</name>
</gene>
<dbReference type="SUPFAM" id="SSF53335">
    <property type="entry name" value="S-adenosyl-L-methionine-dependent methyltransferases"/>
    <property type="match status" value="1"/>
</dbReference>
<dbReference type="EMBL" id="JAERQG010000002">
    <property type="protein sequence ID" value="MBL0765847.1"/>
    <property type="molecule type" value="Genomic_DNA"/>
</dbReference>
<dbReference type="PRINTS" id="PR00105">
    <property type="entry name" value="C5METTRFRASE"/>
</dbReference>
<dbReference type="PROSITE" id="PS51679">
    <property type="entry name" value="SAM_MT_C5"/>
    <property type="match status" value="1"/>
</dbReference>
<evidence type="ECO:0000256" key="7">
    <source>
        <dbReference type="PROSITE-ProRule" id="PRU01016"/>
    </source>
</evidence>
<evidence type="ECO:0000256" key="1">
    <source>
        <dbReference type="ARBA" id="ARBA00011975"/>
    </source>
</evidence>
<proteinExistence type="inferred from homology"/>
<dbReference type="InterPro" id="IPR050390">
    <property type="entry name" value="C5-Methyltransferase"/>
</dbReference>
<dbReference type="InterPro" id="IPR029063">
    <property type="entry name" value="SAM-dependent_MTases_sf"/>
</dbReference>
<accession>A0A937A8Q2</accession>
<evidence type="ECO:0000256" key="3">
    <source>
        <dbReference type="ARBA" id="ARBA00022679"/>
    </source>
</evidence>
<comment type="catalytic activity">
    <reaction evidence="6">
        <text>a 2'-deoxycytidine in DNA + S-adenosyl-L-methionine = a 5-methyl-2'-deoxycytidine in DNA + S-adenosyl-L-homocysteine + H(+)</text>
        <dbReference type="Rhea" id="RHEA:13681"/>
        <dbReference type="Rhea" id="RHEA-COMP:11369"/>
        <dbReference type="Rhea" id="RHEA-COMP:11370"/>
        <dbReference type="ChEBI" id="CHEBI:15378"/>
        <dbReference type="ChEBI" id="CHEBI:57856"/>
        <dbReference type="ChEBI" id="CHEBI:59789"/>
        <dbReference type="ChEBI" id="CHEBI:85452"/>
        <dbReference type="ChEBI" id="CHEBI:85454"/>
        <dbReference type="EC" id="2.1.1.37"/>
    </reaction>
</comment>
<feature type="active site" evidence="7">
    <location>
        <position position="100"/>
    </location>
</feature>
<evidence type="ECO:0000256" key="8">
    <source>
        <dbReference type="RuleBase" id="RU000416"/>
    </source>
</evidence>
<keyword evidence="10" id="KW-1185">Reference proteome</keyword>
<reference evidence="9" key="1">
    <citation type="submission" date="2021-01" db="EMBL/GenBank/DDBJ databases">
        <title>Marivirga sp. nov., isolated from intertidal surface sediments.</title>
        <authorList>
            <person name="Zhang M."/>
        </authorList>
    </citation>
    <scope>NUCLEOTIDE SEQUENCE</scope>
    <source>
        <strain evidence="9">SM1354</strain>
    </source>
</reference>
<dbReference type="PANTHER" id="PTHR10629:SF52">
    <property type="entry name" value="DNA (CYTOSINE-5)-METHYLTRANSFERASE 1"/>
    <property type="match status" value="1"/>
</dbReference>
<dbReference type="GO" id="GO:0009307">
    <property type="term" value="P:DNA restriction-modification system"/>
    <property type="evidence" value="ECO:0007669"/>
    <property type="project" value="UniProtKB-KW"/>
</dbReference>
<dbReference type="PANTHER" id="PTHR10629">
    <property type="entry name" value="CYTOSINE-SPECIFIC METHYLTRANSFERASE"/>
    <property type="match status" value="1"/>
</dbReference>
<evidence type="ECO:0000313" key="10">
    <source>
        <dbReference type="Proteomes" id="UP000642920"/>
    </source>
</evidence>
<dbReference type="GO" id="GO:0032259">
    <property type="term" value="P:methylation"/>
    <property type="evidence" value="ECO:0007669"/>
    <property type="project" value="UniProtKB-KW"/>
</dbReference>
<dbReference type="GO" id="GO:0003886">
    <property type="term" value="F:DNA (cytosine-5-)-methyltransferase activity"/>
    <property type="evidence" value="ECO:0007669"/>
    <property type="project" value="UniProtKB-EC"/>
</dbReference>
<dbReference type="EC" id="2.1.1.37" evidence="1"/>
<dbReference type="Pfam" id="PF00145">
    <property type="entry name" value="DNA_methylase"/>
    <property type="match status" value="1"/>
</dbReference>
<protein>
    <recommendedName>
        <fullName evidence="1">DNA (cytosine-5-)-methyltransferase</fullName>
        <ecNumber evidence="1">2.1.1.37</ecNumber>
    </recommendedName>
</protein>
<organism evidence="9 10">
    <name type="scientific">Marivirga atlantica</name>
    <dbReference type="NCBI Taxonomy" id="1548457"/>
    <lineage>
        <taxon>Bacteria</taxon>
        <taxon>Pseudomonadati</taxon>
        <taxon>Bacteroidota</taxon>
        <taxon>Cytophagia</taxon>
        <taxon>Cytophagales</taxon>
        <taxon>Marivirgaceae</taxon>
        <taxon>Marivirga</taxon>
    </lineage>
</organism>
<dbReference type="InterPro" id="IPR001525">
    <property type="entry name" value="C5_MeTfrase"/>
</dbReference>
<dbReference type="RefSeq" id="WP_201921230.1">
    <property type="nucleotide sequence ID" value="NZ_JAERQG010000002.1"/>
</dbReference>
<dbReference type="Gene3D" id="3.40.50.150">
    <property type="entry name" value="Vaccinia Virus protein VP39"/>
    <property type="match status" value="1"/>
</dbReference>
<evidence type="ECO:0000256" key="5">
    <source>
        <dbReference type="ARBA" id="ARBA00022747"/>
    </source>
</evidence>
<evidence type="ECO:0000256" key="4">
    <source>
        <dbReference type="ARBA" id="ARBA00022691"/>
    </source>
</evidence>
<dbReference type="NCBIfam" id="TIGR00675">
    <property type="entry name" value="dcm"/>
    <property type="match status" value="1"/>
</dbReference>
<dbReference type="Gene3D" id="3.90.120.10">
    <property type="entry name" value="DNA Methylase, subunit A, domain 2"/>
    <property type="match status" value="1"/>
</dbReference>
<keyword evidence="5" id="KW-0680">Restriction system</keyword>
<evidence type="ECO:0000256" key="2">
    <source>
        <dbReference type="ARBA" id="ARBA00022603"/>
    </source>
</evidence>
<keyword evidence="3 7" id="KW-0808">Transferase</keyword>
<keyword evidence="4 7" id="KW-0949">S-adenosyl-L-methionine</keyword>
<sequence>MKNQVFDILSLFSGGGFLDLGFINQGFQIKEAVEIEPHFIEAYNFGLKKYFEKSDNYYIRSKVIAHKEISRAVDASCRKEQIRLRKEHSGITGIIGGPPCQDYSIGGKNGGIEGERGRLIYSYFKIVKSIKPDFLFFENVEGLYKTKKHRESFNAFVKDIEKSGYTVWHDLLNVLEYGYPQDRPRIALVAFKNQIVRSLKRRGYKLEKNNLVLKSSEDNQLIFRWPKPKYIEPKRFGWPKKWSFGDQTSTHHLNGHAELCVEHAFSGLNNDFPNQNEHFSPKSSRFYEIEEGDTNRKSFKRLHRFRYSPTVAYGNNEVHLHPTKARRLTVREGLRLQTVPDEYILPSSMPLTPKFKLISNGVPTAIAELIATEIRRTLTNFSLSENVNL</sequence>
<name>A0A937A8Q2_9BACT</name>
<evidence type="ECO:0000313" key="9">
    <source>
        <dbReference type="EMBL" id="MBL0765847.1"/>
    </source>
</evidence>
<comment type="caution">
    <text evidence="9">The sequence shown here is derived from an EMBL/GenBank/DDBJ whole genome shotgun (WGS) entry which is preliminary data.</text>
</comment>
<keyword evidence="2 7" id="KW-0489">Methyltransferase</keyword>
<dbReference type="Proteomes" id="UP000642920">
    <property type="component" value="Unassembled WGS sequence"/>
</dbReference>